<dbReference type="PANTHER" id="PTHR43133">
    <property type="entry name" value="RNA POLYMERASE ECF-TYPE SIGMA FACTO"/>
    <property type="match status" value="1"/>
</dbReference>
<evidence type="ECO:0000313" key="10">
    <source>
        <dbReference type="Proteomes" id="UP000005713"/>
    </source>
</evidence>
<dbReference type="Gene3D" id="1.10.1740.10">
    <property type="match status" value="1"/>
</dbReference>
<dbReference type="Gene3D" id="1.10.10.10">
    <property type="entry name" value="Winged helix-like DNA-binding domain superfamily/Winged helix DNA-binding domain"/>
    <property type="match status" value="1"/>
</dbReference>
<accession>A3KB40</accession>
<protein>
    <submittedName>
        <fullName evidence="9">RNA polymerase sigma-70 factor</fullName>
    </submittedName>
</protein>
<keyword evidence="10" id="KW-1185">Reference proteome</keyword>
<evidence type="ECO:0000256" key="5">
    <source>
        <dbReference type="ARBA" id="ARBA00023163"/>
    </source>
</evidence>
<feature type="compositionally biased region" description="Polar residues" evidence="6">
    <location>
        <begin position="1"/>
        <end position="12"/>
    </location>
</feature>
<keyword evidence="3" id="KW-0731">Sigma factor</keyword>
<evidence type="ECO:0000256" key="6">
    <source>
        <dbReference type="SAM" id="MobiDB-lite"/>
    </source>
</evidence>
<dbReference type="Pfam" id="PF04545">
    <property type="entry name" value="Sigma70_r4"/>
    <property type="match status" value="1"/>
</dbReference>
<dbReference type="RefSeq" id="WP_005864178.1">
    <property type="nucleotide sequence ID" value="NZ_AAYA01000029.1"/>
</dbReference>
<dbReference type="SUPFAM" id="SSF88946">
    <property type="entry name" value="Sigma2 domain of RNA polymerase sigma factors"/>
    <property type="match status" value="1"/>
</dbReference>
<dbReference type="eggNOG" id="COG1595">
    <property type="taxonomic scope" value="Bacteria"/>
</dbReference>
<dbReference type="InterPro" id="IPR013325">
    <property type="entry name" value="RNA_pol_sigma_r2"/>
</dbReference>
<dbReference type="InterPro" id="IPR039425">
    <property type="entry name" value="RNA_pol_sigma-70-like"/>
</dbReference>
<evidence type="ECO:0000256" key="4">
    <source>
        <dbReference type="ARBA" id="ARBA00023125"/>
    </source>
</evidence>
<dbReference type="GO" id="GO:0006352">
    <property type="term" value="P:DNA-templated transcription initiation"/>
    <property type="evidence" value="ECO:0007669"/>
    <property type="project" value="InterPro"/>
</dbReference>
<evidence type="ECO:0000313" key="9">
    <source>
        <dbReference type="EMBL" id="EBA05625.1"/>
    </source>
</evidence>
<dbReference type="InterPro" id="IPR007627">
    <property type="entry name" value="RNA_pol_sigma70_r2"/>
</dbReference>
<comment type="caution">
    <text evidence="9">The sequence shown here is derived from an EMBL/GenBank/DDBJ whole genome shotgun (WGS) entry which is preliminary data.</text>
</comment>
<feature type="domain" description="RNA polymerase sigma-70 region 4" evidence="8">
    <location>
        <begin position="172"/>
        <end position="220"/>
    </location>
</feature>
<keyword evidence="4" id="KW-0238">DNA-binding</keyword>
<evidence type="ECO:0000259" key="8">
    <source>
        <dbReference type="Pfam" id="PF04545"/>
    </source>
</evidence>
<dbReference type="InterPro" id="IPR036388">
    <property type="entry name" value="WH-like_DNA-bd_sf"/>
</dbReference>
<reference evidence="9 10" key="1">
    <citation type="submission" date="2006-06" db="EMBL/GenBank/DDBJ databases">
        <authorList>
            <person name="Moran M.A."/>
            <person name="Ferriera S."/>
            <person name="Johnson J."/>
            <person name="Kravitz S."/>
            <person name="Beeson K."/>
            <person name="Sutton G."/>
            <person name="Rogers Y.-H."/>
            <person name="Friedman R."/>
            <person name="Frazier M."/>
            <person name="Venter J.C."/>
        </authorList>
    </citation>
    <scope>NUCLEOTIDE SEQUENCE [LARGE SCALE GENOMIC DNA]</scope>
    <source>
        <strain evidence="9 10">E-37</strain>
    </source>
</reference>
<dbReference type="InterPro" id="IPR013324">
    <property type="entry name" value="RNA_pol_sigma_r3/r4-like"/>
</dbReference>
<dbReference type="EMBL" id="AAYA01000029">
    <property type="protein sequence ID" value="EBA05625.1"/>
    <property type="molecule type" value="Genomic_DNA"/>
</dbReference>
<dbReference type="CDD" id="cd06171">
    <property type="entry name" value="Sigma70_r4"/>
    <property type="match status" value="1"/>
</dbReference>
<evidence type="ECO:0000256" key="3">
    <source>
        <dbReference type="ARBA" id="ARBA00023082"/>
    </source>
</evidence>
<dbReference type="AlphaFoldDB" id="A3KB40"/>
<dbReference type="NCBIfam" id="TIGR02937">
    <property type="entry name" value="sigma70-ECF"/>
    <property type="match status" value="1"/>
</dbReference>
<evidence type="ECO:0000256" key="2">
    <source>
        <dbReference type="ARBA" id="ARBA00023015"/>
    </source>
</evidence>
<proteinExistence type="inferred from homology"/>
<evidence type="ECO:0000259" key="7">
    <source>
        <dbReference type="Pfam" id="PF04542"/>
    </source>
</evidence>
<organism evidence="9 10">
    <name type="scientific">Sagittula stellata (strain ATCC 700073 / DSM 11524 / E-37)</name>
    <dbReference type="NCBI Taxonomy" id="388399"/>
    <lineage>
        <taxon>Bacteria</taxon>
        <taxon>Pseudomonadati</taxon>
        <taxon>Pseudomonadota</taxon>
        <taxon>Alphaproteobacteria</taxon>
        <taxon>Rhodobacterales</taxon>
        <taxon>Roseobacteraceae</taxon>
        <taxon>Sagittula</taxon>
    </lineage>
</organism>
<dbReference type="Proteomes" id="UP000005713">
    <property type="component" value="Unassembled WGS sequence"/>
</dbReference>
<dbReference type="InterPro" id="IPR014284">
    <property type="entry name" value="RNA_pol_sigma-70_dom"/>
</dbReference>
<keyword evidence="2" id="KW-0805">Transcription regulation</keyword>
<sequence length="228" mass="25479">MGMFTAPQQTDPCDSLPPAMTAGGGRSSLRRQKRTAVNRQSDSDREREQATWAALLIRIRDHRDEAAFAALFSHFAPRLKGFLIRSGADAAQAEECVQEVMTTLWQKAALFDPERASAATWLFTIARNKRIDLLRRARRPEPEDLPWGPEPDPDQAEMLGLQQETEALGSAVAALPPKQRDLIHKAYFGEMTHSEIAAETGLPLGTIKSRIRLALDRLRHAMDGKNER</sequence>
<comment type="similarity">
    <text evidence="1">Belongs to the sigma-70 factor family. ECF subfamily.</text>
</comment>
<dbReference type="Pfam" id="PF04542">
    <property type="entry name" value="Sigma70_r2"/>
    <property type="match status" value="1"/>
</dbReference>
<dbReference type="SUPFAM" id="SSF88659">
    <property type="entry name" value="Sigma3 and sigma4 domains of RNA polymerase sigma factors"/>
    <property type="match status" value="1"/>
</dbReference>
<evidence type="ECO:0000256" key="1">
    <source>
        <dbReference type="ARBA" id="ARBA00010641"/>
    </source>
</evidence>
<dbReference type="InterPro" id="IPR007630">
    <property type="entry name" value="RNA_pol_sigma70_r4"/>
</dbReference>
<keyword evidence="5" id="KW-0804">Transcription</keyword>
<gene>
    <name evidence="9" type="ORF">SSE37_16038</name>
</gene>
<dbReference type="GO" id="GO:0003677">
    <property type="term" value="F:DNA binding"/>
    <property type="evidence" value="ECO:0007669"/>
    <property type="project" value="UniProtKB-KW"/>
</dbReference>
<dbReference type="GO" id="GO:0016987">
    <property type="term" value="F:sigma factor activity"/>
    <property type="evidence" value="ECO:0007669"/>
    <property type="project" value="UniProtKB-KW"/>
</dbReference>
<dbReference type="PANTHER" id="PTHR43133:SF62">
    <property type="entry name" value="RNA POLYMERASE SIGMA FACTOR SIGZ"/>
    <property type="match status" value="1"/>
</dbReference>
<name>A3KB40_SAGS3</name>
<feature type="domain" description="RNA polymerase sigma-70 region 2" evidence="7">
    <location>
        <begin position="71"/>
        <end position="139"/>
    </location>
</feature>
<feature type="region of interest" description="Disordered" evidence="6">
    <location>
        <begin position="1"/>
        <end position="45"/>
    </location>
</feature>